<feature type="domain" description="N-acetyltransferase" evidence="1">
    <location>
        <begin position="2"/>
        <end position="150"/>
    </location>
</feature>
<sequence>MIEIHTMRVKDAQTVIEMMKVFYASPAVHTNGSTEIFEQNVNRCLQDEPYLEGYVMKEDGQIVGYAMAAKSFATEFGKPCIWLEDLYLKPEARSRGLAHRYFNFMKQKYPDTVFRLEASSGNTKAIDLYRRLGFSEMTYTEMKYETRERK</sequence>
<accession>A0A7W8FV35</accession>
<dbReference type="AlphaFoldDB" id="A0A7W8FV35"/>
<dbReference type="SUPFAM" id="SSF55729">
    <property type="entry name" value="Acyl-CoA N-acyltransferases (Nat)"/>
    <property type="match status" value="1"/>
</dbReference>
<evidence type="ECO:0000313" key="3">
    <source>
        <dbReference type="Proteomes" id="UP000539953"/>
    </source>
</evidence>
<keyword evidence="2" id="KW-0687">Ribonucleoprotein</keyword>
<evidence type="ECO:0000313" key="2">
    <source>
        <dbReference type="EMBL" id="MBB5182738.1"/>
    </source>
</evidence>
<dbReference type="GO" id="GO:0005840">
    <property type="term" value="C:ribosome"/>
    <property type="evidence" value="ECO:0007669"/>
    <property type="project" value="UniProtKB-KW"/>
</dbReference>
<organism evidence="2 3">
    <name type="scientific">Catenisphaera adipataccumulans</name>
    <dbReference type="NCBI Taxonomy" id="700500"/>
    <lineage>
        <taxon>Bacteria</taxon>
        <taxon>Bacillati</taxon>
        <taxon>Bacillota</taxon>
        <taxon>Erysipelotrichia</taxon>
        <taxon>Erysipelotrichales</taxon>
        <taxon>Erysipelotrichaceae</taxon>
        <taxon>Catenisphaera</taxon>
    </lineage>
</organism>
<name>A0A7W8FV35_9FIRM</name>
<keyword evidence="2" id="KW-0689">Ribosomal protein</keyword>
<dbReference type="GO" id="GO:0016747">
    <property type="term" value="F:acyltransferase activity, transferring groups other than amino-acyl groups"/>
    <property type="evidence" value="ECO:0007669"/>
    <property type="project" value="InterPro"/>
</dbReference>
<proteinExistence type="predicted"/>
<dbReference type="Pfam" id="PF00583">
    <property type="entry name" value="Acetyltransf_1"/>
    <property type="match status" value="1"/>
</dbReference>
<dbReference type="InterPro" id="IPR016181">
    <property type="entry name" value="Acyl_CoA_acyltransferase"/>
</dbReference>
<dbReference type="EMBL" id="JACHHK010000002">
    <property type="protein sequence ID" value="MBB5182738.1"/>
    <property type="molecule type" value="Genomic_DNA"/>
</dbReference>
<evidence type="ECO:0000259" key="1">
    <source>
        <dbReference type="PROSITE" id="PS51186"/>
    </source>
</evidence>
<dbReference type="PROSITE" id="PS51186">
    <property type="entry name" value="GNAT"/>
    <property type="match status" value="1"/>
</dbReference>
<keyword evidence="3" id="KW-1185">Reference proteome</keyword>
<protein>
    <submittedName>
        <fullName evidence="2">Ribosomal protein S18 acetylase RimI-like enzyme</fullName>
    </submittedName>
</protein>
<dbReference type="Gene3D" id="3.40.630.30">
    <property type="match status" value="1"/>
</dbReference>
<reference evidence="2 3" key="1">
    <citation type="submission" date="2020-08" db="EMBL/GenBank/DDBJ databases">
        <title>Genomic Encyclopedia of Type Strains, Phase IV (KMG-IV): sequencing the most valuable type-strain genomes for metagenomic binning, comparative biology and taxonomic classification.</title>
        <authorList>
            <person name="Goeker M."/>
        </authorList>
    </citation>
    <scope>NUCLEOTIDE SEQUENCE [LARGE SCALE GENOMIC DNA]</scope>
    <source>
        <strain evidence="2 3">DSM 25799</strain>
    </source>
</reference>
<dbReference type="Proteomes" id="UP000539953">
    <property type="component" value="Unassembled WGS sequence"/>
</dbReference>
<dbReference type="RefSeq" id="WP_183327645.1">
    <property type="nucleotide sequence ID" value="NZ_JACHHK010000002.1"/>
</dbReference>
<dbReference type="InterPro" id="IPR000182">
    <property type="entry name" value="GNAT_dom"/>
</dbReference>
<dbReference type="CDD" id="cd04301">
    <property type="entry name" value="NAT_SF"/>
    <property type="match status" value="1"/>
</dbReference>
<gene>
    <name evidence="2" type="ORF">HNQ47_000757</name>
</gene>
<comment type="caution">
    <text evidence="2">The sequence shown here is derived from an EMBL/GenBank/DDBJ whole genome shotgun (WGS) entry which is preliminary data.</text>
</comment>